<dbReference type="PANTHER" id="PTHR22642:SF19">
    <property type="entry name" value="AMIDOHYDROLASE FAMILY PROTEIN (AFU_ORTHOLOGUE AFUA_5G01480)"/>
    <property type="match status" value="1"/>
</dbReference>
<organism evidence="2">
    <name type="scientific">Petromyces alliaceus</name>
    <name type="common">Aspergillus alliaceus</name>
    <dbReference type="NCBI Taxonomy" id="209559"/>
    <lineage>
        <taxon>Eukaryota</taxon>
        <taxon>Fungi</taxon>
        <taxon>Dikarya</taxon>
        <taxon>Ascomycota</taxon>
        <taxon>Pezizomycotina</taxon>
        <taxon>Eurotiomycetes</taxon>
        <taxon>Eurotiomycetidae</taxon>
        <taxon>Eurotiales</taxon>
        <taxon>Aspergillaceae</taxon>
        <taxon>Aspergillus</taxon>
        <taxon>Aspergillus subgen. Circumdati</taxon>
    </lineage>
</organism>
<dbReference type="GO" id="GO:0016810">
    <property type="term" value="F:hydrolase activity, acting on carbon-nitrogen (but not peptide) bonds"/>
    <property type="evidence" value="ECO:0007669"/>
    <property type="project" value="InterPro"/>
</dbReference>
<dbReference type="Gene3D" id="3.10.310.70">
    <property type="match status" value="1"/>
</dbReference>
<dbReference type="Gene3D" id="2.30.40.10">
    <property type="entry name" value="Urease, subunit C, domain 1"/>
    <property type="match status" value="1"/>
</dbReference>
<accession>A0A5N7C393</accession>
<protein>
    <submittedName>
        <fullName evidence="2">Amidohydrolase 3</fullName>
    </submittedName>
</protein>
<dbReference type="OrthoDB" id="3501663at2759"/>
<dbReference type="Pfam" id="PF07969">
    <property type="entry name" value="Amidohydro_3"/>
    <property type="match status" value="1"/>
</dbReference>
<dbReference type="SUPFAM" id="SSF51338">
    <property type="entry name" value="Composite domain of metallo-dependent hydrolases"/>
    <property type="match status" value="1"/>
</dbReference>
<evidence type="ECO:0000259" key="1">
    <source>
        <dbReference type="Pfam" id="PF07969"/>
    </source>
</evidence>
<feature type="domain" description="Amidohydrolase 3" evidence="1">
    <location>
        <begin position="50"/>
        <end position="527"/>
    </location>
</feature>
<sequence>MATVFKNGRFFVPSASDNGQDFVESMIIEDGKISYIGPLDETATPKDATVIDLQNRTVIPGFIDAHIHILQYGLSVRKANLTECTSLEQIRETIKSYAEAHPSIPRILCRGWIQNSTNGVALASMLDGIDPRPIFVDAFDLHSVWCSSAALDEMKAHTAPDMPGGTIHRDKNGKASGLLDEAALVNVFWPHLERVTSTADKLDAVDAAVKAYTAAGYTGLVDMAMTEEAWEILNLYRQDHTIPFHIGAHWLVPWEADQSANLKYVDHAIELHKKYNEPDFCVLGIKIVCDGVVDGCTAALMQPYTGKSDPVDPFWPDDNLQEVVQRADAAGIQCAFHAIGDQAIHQAINILSRVGTPGARHRIEHLELTTSEDAKRLGELGITASIQPVHSDPILFKAWPGLVGSDRCKRAFAYKEFLDGGAPIAIGTDAPTAPHMPFPNMYNATTRRSAIETESDATVNPHFGLGLVEAATAATTGAAYARFAESWTGSLKKGLSADFVVVDMQWAPETLLEARVCQTWYRGKKVFDSVMNEVSPEGSKGSARYSPI</sequence>
<name>A0A5N7C393_PETAA</name>
<evidence type="ECO:0000313" key="2">
    <source>
        <dbReference type="EMBL" id="KAE8388177.1"/>
    </source>
</evidence>
<dbReference type="Gene3D" id="3.20.20.140">
    <property type="entry name" value="Metal-dependent hydrolases"/>
    <property type="match status" value="1"/>
</dbReference>
<dbReference type="EMBL" id="ML735282">
    <property type="protein sequence ID" value="KAE8388177.1"/>
    <property type="molecule type" value="Genomic_DNA"/>
</dbReference>
<dbReference type="InterPro" id="IPR033932">
    <property type="entry name" value="YtcJ-like"/>
</dbReference>
<dbReference type="AlphaFoldDB" id="A0A5N7C393"/>
<dbReference type="Proteomes" id="UP000326877">
    <property type="component" value="Unassembled WGS sequence"/>
</dbReference>
<dbReference type="CDD" id="cd01300">
    <property type="entry name" value="YtcJ_like"/>
    <property type="match status" value="1"/>
</dbReference>
<dbReference type="InterPro" id="IPR011059">
    <property type="entry name" value="Metal-dep_hydrolase_composite"/>
</dbReference>
<dbReference type="InterPro" id="IPR032466">
    <property type="entry name" value="Metal_Hydrolase"/>
</dbReference>
<gene>
    <name evidence="2" type="ORF">BDV23DRAFT_185663</name>
</gene>
<reference evidence="2" key="1">
    <citation type="submission" date="2019-04" db="EMBL/GenBank/DDBJ databases">
        <title>Friends and foes A comparative genomics studyof 23 Aspergillus species from section Flavi.</title>
        <authorList>
            <consortium name="DOE Joint Genome Institute"/>
            <person name="Kjaerbolling I."/>
            <person name="Vesth T."/>
            <person name="Frisvad J.C."/>
            <person name="Nybo J.L."/>
            <person name="Theobald S."/>
            <person name="Kildgaard S."/>
            <person name="Isbrandt T."/>
            <person name="Kuo A."/>
            <person name="Sato A."/>
            <person name="Lyhne E.K."/>
            <person name="Kogle M.E."/>
            <person name="Wiebenga A."/>
            <person name="Kun R.S."/>
            <person name="Lubbers R.J."/>
            <person name="Makela M.R."/>
            <person name="Barry K."/>
            <person name="Chovatia M."/>
            <person name="Clum A."/>
            <person name="Daum C."/>
            <person name="Haridas S."/>
            <person name="He G."/>
            <person name="LaButti K."/>
            <person name="Lipzen A."/>
            <person name="Mondo S."/>
            <person name="Riley R."/>
            <person name="Salamov A."/>
            <person name="Simmons B.A."/>
            <person name="Magnuson J.K."/>
            <person name="Henrissat B."/>
            <person name="Mortensen U.H."/>
            <person name="Larsen T.O."/>
            <person name="Devries R.P."/>
            <person name="Grigoriev I.V."/>
            <person name="Machida M."/>
            <person name="Baker S.E."/>
            <person name="Andersen M.R."/>
        </authorList>
    </citation>
    <scope>NUCLEOTIDE SEQUENCE [LARGE SCALE GENOMIC DNA]</scope>
    <source>
        <strain evidence="2">IBT 14317</strain>
    </source>
</reference>
<proteinExistence type="predicted"/>
<dbReference type="InterPro" id="IPR013108">
    <property type="entry name" value="Amidohydro_3"/>
</dbReference>
<dbReference type="PANTHER" id="PTHR22642">
    <property type="entry name" value="IMIDAZOLONEPROPIONASE"/>
    <property type="match status" value="1"/>
</dbReference>
<dbReference type="SUPFAM" id="SSF51556">
    <property type="entry name" value="Metallo-dependent hydrolases"/>
    <property type="match status" value="1"/>
</dbReference>
<keyword evidence="2" id="KW-0378">Hydrolase</keyword>